<dbReference type="PANTHER" id="PTHR22835">
    <property type="entry name" value="ZINC FINGER FYVE DOMAIN CONTAINING PROTEIN"/>
    <property type="match status" value="1"/>
</dbReference>
<dbReference type="Gene3D" id="3.40.50.1110">
    <property type="entry name" value="SGNH hydrolase"/>
    <property type="match status" value="1"/>
</dbReference>
<dbReference type="AlphaFoldDB" id="A0AAQ3N4H7"/>
<evidence type="ECO:0000256" key="1">
    <source>
        <dbReference type="ARBA" id="ARBA00008668"/>
    </source>
</evidence>
<proteinExistence type="inferred from homology"/>
<dbReference type="PANTHER" id="PTHR22835:SF683">
    <property type="entry name" value="OS05G0506800 PROTEIN"/>
    <property type="match status" value="1"/>
</dbReference>
<accession>A0AAQ3N4H7</accession>
<dbReference type="Proteomes" id="UP001374535">
    <property type="component" value="Chromosome 7"/>
</dbReference>
<evidence type="ECO:0000313" key="2">
    <source>
        <dbReference type="EMBL" id="WVZ03420.1"/>
    </source>
</evidence>
<organism evidence="2 3">
    <name type="scientific">Vigna mungo</name>
    <name type="common">Black gram</name>
    <name type="synonym">Phaseolus mungo</name>
    <dbReference type="NCBI Taxonomy" id="3915"/>
    <lineage>
        <taxon>Eukaryota</taxon>
        <taxon>Viridiplantae</taxon>
        <taxon>Streptophyta</taxon>
        <taxon>Embryophyta</taxon>
        <taxon>Tracheophyta</taxon>
        <taxon>Spermatophyta</taxon>
        <taxon>Magnoliopsida</taxon>
        <taxon>eudicotyledons</taxon>
        <taxon>Gunneridae</taxon>
        <taxon>Pentapetalae</taxon>
        <taxon>rosids</taxon>
        <taxon>fabids</taxon>
        <taxon>Fabales</taxon>
        <taxon>Fabaceae</taxon>
        <taxon>Papilionoideae</taxon>
        <taxon>50 kb inversion clade</taxon>
        <taxon>NPAAA clade</taxon>
        <taxon>indigoferoid/millettioid clade</taxon>
        <taxon>Phaseoleae</taxon>
        <taxon>Vigna</taxon>
    </lineage>
</organism>
<name>A0AAQ3N4H7_VIGMU</name>
<evidence type="ECO:0000313" key="3">
    <source>
        <dbReference type="Proteomes" id="UP001374535"/>
    </source>
</evidence>
<dbReference type="InterPro" id="IPR036514">
    <property type="entry name" value="SGNH_hydro_sf"/>
</dbReference>
<protein>
    <submittedName>
        <fullName evidence="2">Uncharacterized protein</fullName>
    </submittedName>
</protein>
<reference evidence="2 3" key="1">
    <citation type="journal article" date="2023" name="Life. Sci Alliance">
        <title>Evolutionary insights into 3D genome organization and epigenetic landscape of Vigna mungo.</title>
        <authorList>
            <person name="Junaid A."/>
            <person name="Singh B."/>
            <person name="Bhatia S."/>
        </authorList>
    </citation>
    <scope>NUCLEOTIDE SEQUENCE [LARGE SCALE GENOMIC DNA]</scope>
    <source>
        <strain evidence="2">Urdbean</strain>
    </source>
</reference>
<keyword evidence="3" id="KW-1185">Reference proteome</keyword>
<feature type="non-terminal residue" evidence="2">
    <location>
        <position position="1"/>
    </location>
</feature>
<comment type="similarity">
    <text evidence="1">Belongs to the 'GDSL' lipolytic enzyme family.</text>
</comment>
<dbReference type="EMBL" id="CP144694">
    <property type="protein sequence ID" value="WVZ03420.1"/>
    <property type="molecule type" value="Genomic_DNA"/>
</dbReference>
<sequence>SSLFSFGDSLTHTGNLNFISPPQNPNCLLPPYGQTHFHRPTGRCSDGRLILDFLGTEKIPIIISLLLFLPTNVIDHHLSFYRNSCTKTYKFLFNDCFSLLSVAVRI</sequence>
<gene>
    <name evidence="2" type="ORF">V8G54_024226</name>
</gene>